<dbReference type="PANTHER" id="PTHR31431">
    <property type="entry name" value="NUCLEOPORIN NUP188 HOMOLOG"/>
    <property type="match status" value="1"/>
</dbReference>
<dbReference type="InterPro" id="IPR044840">
    <property type="entry name" value="Nup188"/>
</dbReference>
<comment type="caution">
    <text evidence="2">The sequence shown here is derived from an EMBL/GenBank/DDBJ whole genome shotgun (WGS) entry which is preliminary data.</text>
</comment>
<proteinExistence type="predicted"/>
<dbReference type="Gene3D" id="1.25.10.70">
    <property type="match status" value="1"/>
</dbReference>
<evidence type="ECO:0000313" key="3">
    <source>
        <dbReference type="Proteomes" id="UP001590951"/>
    </source>
</evidence>
<name>A0ABR4BE94_9LECA</name>
<dbReference type="PANTHER" id="PTHR31431:SF1">
    <property type="entry name" value="NUCLEOPORIN NUP188"/>
    <property type="match status" value="1"/>
</dbReference>
<dbReference type="InterPro" id="IPR041634">
    <property type="entry name" value="Nup188_C"/>
</dbReference>
<reference evidence="2 3" key="1">
    <citation type="submission" date="2024-09" db="EMBL/GenBank/DDBJ databases">
        <title>Rethinking Asexuality: The Enigmatic Case of Functional Sexual Genes in Lepraria (Stereocaulaceae).</title>
        <authorList>
            <person name="Doellman M."/>
            <person name="Sun Y."/>
            <person name="Barcenas-Pena A."/>
            <person name="Lumbsch H.T."/>
            <person name="Grewe F."/>
        </authorList>
    </citation>
    <scope>NUCLEOTIDE SEQUENCE [LARGE SCALE GENOMIC DNA]</scope>
    <source>
        <strain evidence="2 3">Grewe 0041</strain>
    </source>
</reference>
<accession>A0ABR4BE94</accession>
<dbReference type="Proteomes" id="UP001590951">
    <property type="component" value="Unassembled WGS sequence"/>
</dbReference>
<feature type="domain" description="Nuclear pore protein Nup188 C-terminal" evidence="1">
    <location>
        <begin position="263"/>
        <end position="642"/>
    </location>
</feature>
<gene>
    <name evidence="2" type="ORF">ABVK25_003708</name>
</gene>
<evidence type="ECO:0000259" key="1">
    <source>
        <dbReference type="Pfam" id="PF18378"/>
    </source>
</evidence>
<protein>
    <recommendedName>
        <fullName evidence="1">Nuclear pore protein Nup188 C-terminal domain-containing protein</fullName>
    </recommendedName>
</protein>
<sequence length="648" mass="71320">MLEFVALAADFWPWVLTTIEQHSHFLKAISEYGALIGSMTATSRDKSYKTSADYNSVQMASLVADILSMYTQYSQQMGNRQFSKNLVPHLAYLIKNAISTPSYNASLHGNLRQNFEVKFPGCSLSDFKRVTIRKPLLGDGFYYDLDLANKMLAYDPAWVGKKGQGFAEELKRANFNLSVVESQVNLFHSWKSLLVELSSPLASEPKFQRIMAVAVTDCLKANAENKLPEAIFERLAQSRADLAFTLLQRLLEIKSTETEVKNILPVVWNTLRMHNSNLGSALEGENADYHRMLLKILCLALQVHTSTDPIPTGDVESSGTDGASAPKWSSTPTQIIQIALEILTTIVAQGFRSLTIILHDSPNLVRPSDFSLITAILRSVLHIPDISRNTTHLLTSFADSQTARCASTLLSWSDQLATSGDPVYGELSILFLLEMSSVPSLAESLAVEGVLTHILSTNLIRLLQSRAFGPFDQPARMYSIWARGLLPLLLNLLHAVGAPLAAEIAAALNNFPHQLSRASNVFASNPRASANDPNAEYITITMASEAVSLALVTTILHSFREAGGSAGVIASQMEEIKWDRAQVKEDAEGWISRRGGLGDWIVPTSEREEAWSKAKPLKADVSCENRLEEKVVEEMRNVVGILESQSVA</sequence>
<organism evidence="2 3">
    <name type="scientific">Lepraria finkii</name>
    <dbReference type="NCBI Taxonomy" id="1340010"/>
    <lineage>
        <taxon>Eukaryota</taxon>
        <taxon>Fungi</taxon>
        <taxon>Dikarya</taxon>
        <taxon>Ascomycota</taxon>
        <taxon>Pezizomycotina</taxon>
        <taxon>Lecanoromycetes</taxon>
        <taxon>OSLEUM clade</taxon>
        <taxon>Lecanoromycetidae</taxon>
        <taxon>Lecanorales</taxon>
        <taxon>Lecanorineae</taxon>
        <taxon>Stereocaulaceae</taxon>
        <taxon>Lepraria</taxon>
    </lineage>
</organism>
<dbReference type="Pfam" id="PF18378">
    <property type="entry name" value="Nup188_C"/>
    <property type="match status" value="1"/>
</dbReference>
<dbReference type="EMBL" id="JBHFEH010000009">
    <property type="protein sequence ID" value="KAL2056065.1"/>
    <property type="molecule type" value="Genomic_DNA"/>
</dbReference>
<evidence type="ECO:0000313" key="2">
    <source>
        <dbReference type="EMBL" id="KAL2056065.1"/>
    </source>
</evidence>
<keyword evidence="3" id="KW-1185">Reference proteome</keyword>